<dbReference type="Proteomes" id="UP001219525">
    <property type="component" value="Unassembled WGS sequence"/>
</dbReference>
<organism evidence="1 2">
    <name type="scientific">Mycena pura</name>
    <dbReference type="NCBI Taxonomy" id="153505"/>
    <lineage>
        <taxon>Eukaryota</taxon>
        <taxon>Fungi</taxon>
        <taxon>Dikarya</taxon>
        <taxon>Basidiomycota</taxon>
        <taxon>Agaricomycotina</taxon>
        <taxon>Agaricomycetes</taxon>
        <taxon>Agaricomycetidae</taxon>
        <taxon>Agaricales</taxon>
        <taxon>Marasmiineae</taxon>
        <taxon>Mycenaceae</taxon>
        <taxon>Mycena</taxon>
    </lineage>
</organism>
<evidence type="ECO:0000313" key="1">
    <source>
        <dbReference type="EMBL" id="KAJ7204126.1"/>
    </source>
</evidence>
<dbReference type="EMBL" id="JARJCW010000048">
    <property type="protein sequence ID" value="KAJ7204126.1"/>
    <property type="molecule type" value="Genomic_DNA"/>
</dbReference>
<name>A0AAD6VAL2_9AGAR</name>
<sequence>MLDHCSSFTISGGTFNIQSKPDVDRSRTASRSPQMFHLVRLGDLNLLTQISSEDMVEYREVCRRRTGVVVRRQRIVVGTRATFHAEVHGILGPVTAVVFQGRNVDKLKAGIEKHETFRHPSLVQLYAVAVGRGMSALIYREGFLSLSQVRELHSASSLASTYTEYSIKHDLYTAFKYWESVTGTWLLSPGAPGYTPLIRASTGRLCIDVGDSVSAIKHLDVKSLVRDSSSWSTSIGYSDISLEQTLISNLPLDGIHVILASRARARYDRTEVTFRAGRIVLGAIWPGSDVRRVLNNALRPLLGISQLVKPADIVSNPWWNWQDGFRTPCDARDVMSNGWTRVSSALISFPTCASHTI</sequence>
<proteinExistence type="predicted"/>
<reference evidence="1" key="1">
    <citation type="submission" date="2023-03" db="EMBL/GenBank/DDBJ databases">
        <title>Massive genome expansion in bonnet fungi (Mycena s.s.) driven by repeated elements and novel gene families across ecological guilds.</title>
        <authorList>
            <consortium name="Lawrence Berkeley National Laboratory"/>
            <person name="Harder C.B."/>
            <person name="Miyauchi S."/>
            <person name="Viragh M."/>
            <person name="Kuo A."/>
            <person name="Thoen E."/>
            <person name="Andreopoulos B."/>
            <person name="Lu D."/>
            <person name="Skrede I."/>
            <person name="Drula E."/>
            <person name="Henrissat B."/>
            <person name="Morin E."/>
            <person name="Kohler A."/>
            <person name="Barry K."/>
            <person name="LaButti K."/>
            <person name="Morin E."/>
            <person name="Salamov A."/>
            <person name="Lipzen A."/>
            <person name="Mereny Z."/>
            <person name="Hegedus B."/>
            <person name="Baldrian P."/>
            <person name="Stursova M."/>
            <person name="Weitz H."/>
            <person name="Taylor A."/>
            <person name="Grigoriev I.V."/>
            <person name="Nagy L.G."/>
            <person name="Martin F."/>
            <person name="Kauserud H."/>
        </authorList>
    </citation>
    <scope>NUCLEOTIDE SEQUENCE</scope>
    <source>
        <strain evidence="1">9144</strain>
    </source>
</reference>
<comment type="caution">
    <text evidence="1">The sequence shown here is derived from an EMBL/GenBank/DDBJ whole genome shotgun (WGS) entry which is preliminary data.</text>
</comment>
<accession>A0AAD6VAL2</accession>
<dbReference type="AlphaFoldDB" id="A0AAD6VAL2"/>
<evidence type="ECO:0000313" key="2">
    <source>
        <dbReference type="Proteomes" id="UP001219525"/>
    </source>
</evidence>
<keyword evidence="2" id="KW-1185">Reference proteome</keyword>
<protein>
    <submittedName>
        <fullName evidence="1">Uncharacterized protein</fullName>
    </submittedName>
</protein>
<gene>
    <name evidence="1" type="ORF">GGX14DRAFT_141876</name>
</gene>